<sequence>MPGTQALPRPSTELREAYRDGALMPWVGAGLSSAILAAGGERLPGYSEIIQHLCDQALAGGWIARDKAEQVGAALAARDFGSAARTLRPEIPHDAFGRMMWDKLATARPNQSQHHLMLNLMQFPVFLTTNYDWVLDDILRPRPRILTYRDHETLLGLMGETFQAPGESPFVFKLNGDLSAPRSIVLGQADRLGLHDPAAALGQGLRKAITAVMQSRSLLFLGYSFDAPGYRDLLVEIGRQLGPRNRPHFAIIPRHELDRIPTRAALEQEANVTFFPFDVEDAPKDGDTYRGLWQFLSQIPDHAPGDVTAPAPGRVVRTFYPVRQRSDYLAMQRAFEADATSFRFLTSKLTNALASREFLDTKVPQTLKVFDGIAGLDDWETWKTAVVDRMQARADTLRTRLEAGAEIRVLSFEEDTLDDIATADRITLERYRMILDQCDVHHHDLEIRFIRRSQTFRSLMSFASLVRPASGALDGTDLAVAYAAQATPPEFLCHVFEMNTEFARDMLIMFEREWARAAPLETSLATLRGALLRAERALRNDTPPKGEPS</sequence>
<dbReference type="EMBL" id="FOYI01000001">
    <property type="protein sequence ID" value="SFQ97144.1"/>
    <property type="molecule type" value="Genomic_DNA"/>
</dbReference>
<dbReference type="AlphaFoldDB" id="A0A1I6CV67"/>
<name>A0A1I6CV67_9RHOB</name>
<proteinExistence type="predicted"/>
<accession>A0A1I6CV67</accession>
<reference evidence="1 2" key="1">
    <citation type="submission" date="2016-10" db="EMBL/GenBank/DDBJ databases">
        <authorList>
            <person name="de Groot N.N."/>
        </authorList>
    </citation>
    <scope>NUCLEOTIDE SEQUENCE [LARGE SCALE GENOMIC DNA]</scope>
    <source>
        <strain evidence="2">KMM 9023,NRIC 0796,JCM 17311,KCTC 23692</strain>
    </source>
</reference>
<evidence type="ECO:0000313" key="1">
    <source>
        <dbReference type="EMBL" id="SFQ97144.1"/>
    </source>
</evidence>
<evidence type="ECO:0000313" key="2">
    <source>
        <dbReference type="Proteomes" id="UP000199302"/>
    </source>
</evidence>
<dbReference type="Pfam" id="PF13289">
    <property type="entry name" value="SIR2_2"/>
    <property type="match status" value="1"/>
</dbReference>
<gene>
    <name evidence="1" type="ORF">SAMN04515673_101437</name>
</gene>
<protein>
    <submittedName>
        <fullName evidence="1">SIR2-like domain-containing protein</fullName>
    </submittedName>
</protein>
<dbReference type="Proteomes" id="UP000199302">
    <property type="component" value="Unassembled WGS sequence"/>
</dbReference>
<dbReference type="RefSeq" id="WP_143104076.1">
    <property type="nucleotide sequence ID" value="NZ_FOYI01000001.1"/>
</dbReference>
<dbReference type="STRING" id="871652.SAMN04515673_101437"/>
<organism evidence="1 2">
    <name type="scientific">Poseidonocella sedimentorum</name>
    <dbReference type="NCBI Taxonomy" id="871652"/>
    <lineage>
        <taxon>Bacteria</taxon>
        <taxon>Pseudomonadati</taxon>
        <taxon>Pseudomonadota</taxon>
        <taxon>Alphaproteobacteria</taxon>
        <taxon>Rhodobacterales</taxon>
        <taxon>Roseobacteraceae</taxon>
        <taxon>Poseidonocella</taxon>
    </lineage>
</organism>
<dbReference type="OrthoDB" id="7357874at2"/>
<keyword evidence="2" id="KW-1185">Reference proteome</keyword>